<evidence type="ECO:0000256" key="1">
    <source>
        <dbReference type="ARBA" id="ARBA00004651"/>
    </source>
</evidence>
<dbReference type="NCBIfam" id="TIGR00360">
    <property type="entry name" value="ComEC_N-term"/>
    <property type="match status" value="1"/>
</dbReference>
<protein>
    <submittedName>
        <fullName evidence="10">Competence protein ComEC</fullName>
    </submittedName>
</protein>
<keyword evidence="2" id="KW-1003">Cell membrane</keyword>
<dbReference type="PANTHER" id="PTHR30619">
    <property type="entry name" value="DNA INTERNALIZATION/COMPETENCE PROTEIN COMEC/REC2"/>
    <property type="match status" value="1"/>
</dbReference>
<feature type="transmembrane region" description="Helical" evidence="6">
    <location>
        <begin position="414"/>
        <end position="440"/>
    </location>
</feature>
<feature type="transmembrane region" description="Helical" evidence="6">
    <location>
        <begin position="480"/>
        <end position="499"/>
    </location>
</feature>
<keyword evidence="5 6" id="KW-0472">Membrane</keyword>
<name>A0A497UYU7_9FLAO</name>
<keyword evidence="4 6" id="KW-1133">Transmembrane helix</keyword>
<evidence type="ECO:0000259" key="8">
    <source>
        <dbReference type="Pfam" id="PF13567"/>
    </source>
</evidence>
<feature type="transmembrane region" description="Helical" evidence="6">
    <location>
        <begin position="250"/>
        <end position="274"/>
    </location>
</feature>
<feature type="domain" description="DUF4131" evidence="8">
    <location>
        <begin position="27"/>
        <end position="187"/>
    </location>
</feature>
<feature type="transmembrane region" description="Helical" evidence="6">
    <location>
        <begin position="286"/>
        <end position="303"/>
    </location>
</feature>
<dbReference type="RefSeq" id="WP_101470726.1">
    <property type="nucleotide sequence ID" value="NZ_PJND01000007.1"/>
</dbReference>
<dbReference type="GO" id="GO:0005886">
    <property type="term" value="C:plasma membrane"/>
    <property type="evidence" value="ECO:0007669"/>
    <property type="project" value="UniProtKB-SubCell"/>
</dbReference>
<dbReference type="Pfam" id="PF13567">
    <property type="entry name" value="DUF4131"/>
    <property type="match status" value="1"/>
</dbReference>
<evidence type="ECO:0000313" key="12">
    <source>
        <dbReference type="Proteomes" id="UP000275027"/>
    </source>
</evidence>
<dbReference type="InterPro" id="IPR004477">
    <property type="entry name" value="ComEC_N"/>
</dbReference>
<dbReference type="Pfam" id="PF03772">
    <property type="entry name" value="Competence"/>
    <property type="match status" value="1"/>
</dbReference>
<feature type="transmembrane region" description="Helical" evidence="6">
    <location>
        <begin position="59"/>
        <end position="78"/>
    </location>
</feature>
<evidence type="ECO:0000256" key="5">
    <source>
        <dbReference type="ARBA" id="ARBA00023136"/>
    </source>
</evidence>
<keyword evidence="11" id="KW-1185">Reference proteome</keyword>
<dbReference type="EMBL" id="PJND01000007">
    <property type="protein sequence ID" value="PKW28513.1"/>
    <property type="molecule type" value="Genomic_DNA"/>
</dbReference>
<dbReference type="InterPro" id="IPR025405">
    <property type="entry name" value="DUF4131"/>
</dbReference>
<reference evidence="10 12" key="2">
    <citation type="submission" date="2018-10" db="EMBL/GenBank/DDBJ databases">
        <title>Genomic Encyclopedia of Archaeal and Bacterial Type Strains, Phase II (KMG-II): from individual species to whole genera.</title>
        <authorList>
            <person name="Goeker M."/>
        </authorList>
    </citation>
    <scope>NUCLEOTIDE SEQUENCE [LARGE SCALE GENOMIC DNA]</scope>
    <source>
        <strain evidence="10 12">DSM 21886</strain>
    </source>
</reference>
<keyword evidence="3 6" id="KW-0812">Transmembrane</keyword>
<feature type="transmembrane region" description="Helical" evidence="6">
    <location>
        <begin position="385"/>
        <end position="408"/>
    </location>
</feature>
<gene>
    <name evidence="9" type="ORF">B0G92_0133</name>
    <name evidence="10" type="ORF">CLV50_1371</name>
</gene>
<dbReference type="InterPro" id="IPR052159">
    <property type="entry name" value="Competence_DNA_uptake"/>
</dbReference>
<comment type="caution">
    <text evidence="10">The sequence shown here is derived from an EMBL/GenBank/DDBJ whole genome shotgun (WGS) entry which is preliminary data.</text>
</comment>
<feature type="transmembrane region" description="Helical" evidence="6">
    <location>
        <begin position="332"/>
        <end position="351"/>
    </location>
</feature>
<evidence type="ECO:0000256" key="6">
    <source>
        <dbReference type="SAM" id="Phobius"/>
    </source>
</evidence>
<feature type="transmembrane region" description="Helical" evidence="6">
    <location>
        <begin position="506"/>
        <end position="523"/>
    </location>
</feature>
<comment type="subcellular location">
    <subcellularLocation>
        <location evidence="1">Cell membrane</location>
        <topology evidence="1">Multi-pass membrane protein</topology>
    </subcellularLocation>
</comment>
<evidence type="ECO:0000313" key="11">
    <source>
        <dbReference type="Proteomes" id="UP000233767"/>
    </source>
</evidence>
<evidence type="ECO:0000256" key="4">
    <source>
        <dbReference type="ARBA" id="ARBA00022989"/>
    </source>
</evidence>
<accession>A0A497UYU7</accession>
<feature type="domain" description="ComEC/Rec2-related protein" evidence="7">
    <location>
        <begin position="232"/>
        <end position="501"/>
    </location>
</feature>
<evidence type="ECO:0000256" key="3">
    <source>
        <dbReference type="ARBA" id="ARBA00022692"/>
    </source>
</evidence>
<evidence type="ECO:0000259" key="7">
    <source>
        <dbReference type="Pfam" id="PF03772"/>
    </source>
</evidence>
<feature type="transmembrane region" description="Helical" evidence="6">
    <location>
        <begin position="7"/>
        <end position="25"/>
    </location>
</feature>
<dbReference type="Proteomes" id="UP000275027">
    <property type="component" value="Unassembled WGS sequence"/>
</dbReference>
<reference evidence="9 11" key="1">
    <citation type="submission" date="2017-12" db="EMBL/GenBank/DDBJ databases">
        <title>Genomic Encyclopedia of Type Strains, Phase III (KMG-III): the genomes of soil and plant-associated and newly described type strains.</title>
        <authorList>
            <person name="Whitman W."/>
        </authorList>
    </citation>
    <scope>NUCLEOTIDE SEQUENCE [LARGE SCALE GENOMIC DNA]</scope>
    <source>
        <strain evidence="9 11">IP-10</strain>
    </source>
</reference>
<sequence>MKILKFPLARITIWFVLGVLAAFYFEPIPLLSLILCGVSILLFGTAFYFSGKDFIQKSYFGYVTYFVFFCIGITTHAIHNERLSKYHYGHKLDGHTHSVEVVLLEKLRSNPYNHRYIAKVTAIDSAIAEGKIVLQVKKENLPQDFPVGTRLLITGTIYEPQAPGNPHQFDYKKYLAFKSVYGQMYADVSTIQISPKKEKNIWYYAADFRNTIIKNLKDSGFRNEELNVAVALILGQQQDISPELMKDYQFAGAVHILSVSGLHVGCLMLFIGFLLSPLPKSKTGNILRLAILLSFLWVFALIANFSPSVTRSVVMFSFVAVGKYARRKTNIYHTLLVSVFMILLFEPSFIFDVGFQLSYSALFFIVWLQPLFSSLWQPKNKIGKYFWDILTVSLAAQMGTFPLSLYYFHQFPGLFFITNLLILPLLGIIMALGVFVMLWASFSSVPSFLVKCLEWSLYILNKIISKVASFESFVFQDIPFNWQMLVTCYLLLFTAVFWLKKPNFKKLAFALASIILFQLAYLGNRYFTKNHEELIVFNAKRNTIIARKKGEQLTVFSHQELSEQTINFILKPYLVGSFSRIASTEKIGNLMYFNQNKILVIDSLGVFPKSQRPDIIILSQSPKINLERTIQDAKPKMVVADASNYRTDVERWKITCLKEKIPFHSTVEKGFYSLSK</sequence>
<dbReference type="Proteomes" id="UP000233767">
    <property type="component" value="Unassembled WGS sequence"/>
</dbReference>
<dbReference type="EMBL" id="RCCB01000010">
    <property type="protein sequence ID" value="RLJ35982.1"/>
    <property type="molecule type" value="Genomic_DNA"/>
</dbReference>
<dbReference type="AlphaFoldDB" id="A0A497UYU7"/>
<dbReference type="PANTHER" id="PTHR30619:SF1">
    <property type="entry name" value="RECOMBINATION PROTEIN 2"/>
    <property type="match status" value="1"/>
</dbReference>
<evidence type="ECO:0000313" key="10">
    <source>
        <dbReference type="EMBL" id="RLJ35982.1"/>
    </source>
</evidence>
<evidence type="ECO:0000313" key="9">
    <source>
        <dbReference type="EMBL" id="PKW28513.1"/>
    </source>
</evidence>
<organism evidence="10 12">
    <name type="scientific">Flavobacterium lindanitolerans</name>
    <dbReference type="NCBI Taxonomy" id="428988"/>
    <lineage>
        <taxon>Bacteria</taxon>
        <taxon>Pseudomonadati</taxon>
        <taxon>Bacteroidota</taxon>
        <taxon>Flavobacteriia</taxon>
        <taxon>Flavobacteriales</taxon>
        <taxon>Flavobacteriaceae</taxon>
        <taxon>Flavobacterium</taxon>
    </lineage>
</organism>
<proteinExistence type="predicted"/>
<evidence type="ECO:0000256" key="2">
    <source>
        <dbReference type="ARBA" id="ARBA00022475"/>
    </source>
</evidence>